<dbReference type="EMBL" id="AOHO01000019">
    <property type="protein sequence ID" value="EME64702.1"/>
    <property type="molecule type" value="Genomic_DNA"/>
</dbReference>
<dbReference type="Pfam" id="PF02771">
    <property type="entry name" value="Acyl-CoA_dh_N"/>
    <property type="match status" value="1"/>
</dbReference>
<proteinExistence type="inferred from homology"/>
<dbReference type="Gene3D" id="1.20.140.10">
    <property type="entry name" value="Butyryl-CoA Dehydrogenase, subunit A, domain 3"/>
    <property type="match status" value="1"/>
</dbReference>
<feature type="domain" description="Acyl-CoA dehydrogenase/oxidase N-terminal" evidence="9">
    <location>
        <begin position="25"/>
        <end position="138"/>
    </location>
</feature>
<gene>
    <name evidence="10" type="ORF">H074_02162</name>
</gene>
<evidence type="ECO:0000259" key="8">
    <source>
        <dbReference type="Pfam" id="PF02770"/>
    </source>
</evidence>
<comment type="caution">
    <text evidence="10">The sequence shown here is derived from an EMBL/GenBank/DDBJ whole genome shotgun (WGS) entry which is preliminary data.</text>
</comment>
<dbReference type="GO" id="GO:0016627">
    <property type="term" value="F:oxidoreductase activity, acting on the CH-CH group of donors"/>
    <property type="evidence" value="ECO:0007669"/>
    <property type="project" value="InterPro"/>
</dbReference>
<feature type="domain" description="Acyl-CoA oxidase/dehydrogenase middle" evidence="8">
    <location>
        <begin position="142"/>
        <end position="224"/>
    </location>
</feature>
<dbReference type="PANTHER" id="PTHR43292">
    <property type="entry name" value="ACYL-COA DEHYDROGENASE"/>
    <property type="match status" value="1"/>
</dbReference>
<feature type="domain" description="Acyl-CoA dehydrogenase/oxidase C-terminal" evidence="7">
    <location>
        <begin position="248"/>
        <end position="398"/>
    </location>
</feature>
<dbReference type="InterPro" id="IPR036250">
    <property type="entry name" value="AcylCo_DH-like_C"/>
</dbReference>
<comment type="cofactor">
    <cofactor evidence="1 6">
        <name>FAD</name>
        <dbReference type="ChEBI" id="CHEBI:57692"/>
    </cofactor>
</comment>
<evidence type="ECO:0000313" key="10">
    <source>
        <dbReference type="EMBL" id="EME64702.1"/>
    </source>
</evidence>
<accession>M2ZBJ1</accession>
<dbReference type="InterPro" id="IPR037069">
    <property type="entry name" value="AcylCoA_DH/ox_N_sf"/>
</dbReference>
<keyword evidence="11" id="KW-1185">Reference proteome</keyword>
<dbReference type="InterPro" id="IPR006091">
    <property type="entry name" value="Acyl-CoA_Oxase/DH_mid-dom"/>
</dbReference>
<dbReference type="Proteomes" id="UP000054226">
    <property type="component" value="Unassembled WGS sequence"/>
</dbReference>
<dbReference type="SUPFAM" id="SSF47203">
    <property type="entry name" value="Acyl-CoA dehydrogenase C-terminal domain-like"/>
    <property type="match status" value="1"/>
</dbReference>
<name>M2ZBJ1_9PSEU</name>
<evidence type="ECO:0000313" key="11">
    <source>
        <dbReference type="Proteomes" id="UP000054226"/>
    </source>
</evidence>
<protein>
    <submittedName>
        <fullName evidence="10">Acyl-CoA dehydrogenase domain-containing protein</fullName>
    </submittedName>
</protein>
<dbReference type="GO" id="GO:0005886">
    <property type="term" value="C:plasma membrane"/>
    <property type="evidence" value="ECO:0007669"/>
    <property type="project" value="TreeGrafter"/>
</dbReference>
<sequence>MREWLAHPLTIIDAGYGAYMRLDDSEDQAAFRVGLRAWLAEQLPEATPSAPRAWSADELRAWSKALHAAGYAGLTWPAEHGGRGLSPSYQAIYAEESALAEAPDHAGVIGLGMVGPAIVHYGTDAQKAEHLPRILSGETIFCQGFSEPDAGSDLASVRTRARRTGGGYVVDGEKVWSSYAHLADHCLLLARTDPDAAKHRGLTCFLLDMRAPGVEVRPLRQLSGDTDFNQILLTGVEIPDHCVLGEPGQGWRVALTTLAHERGTFGITLTARLSVQLDRLVKTAKACGGDTDPRVRTEIAELYVDLQGLRFTGYRALAAMERTGEPGPESSILKLRWSQANQRVSALALRLLGAGAAADGTDAFWGGYWQHQRLRSRANSIEGGTSEILRGIVAERVLGLPKSR</sequence>
<evidence type="ECO:0000256" key="2">
    <source>
        <dbReference type="ARBA" id="ARBA00009347"/>
    </source>
</evidence>
<keyword evidence="3 6" id="KW-0285">Flavoprotein</keyword>
<comment type="similarity">
    <text evidence="2 6">Belongs to the acyl-CoA dehydrogenase family.</text>
</comment>
<dbReference type="Pfam" id="PF02770">
    <property type="entry name" value="Acyl-CoA_dh_M"/>
    <property type="match status" value="1"/>
</dbReference>
<evidence type="ECO:0000259" key="7">
    <source>
        <dbReference type="Pfam" id="PF00441"/>
    </source>
</evidence>
<dbReference type="AlphaFoldDB" id="M2ZBJ1"/>
<dbReference type="InterPro" id="IPR052161">
    <property type="entry name" value="Mycobact_Acyl-CoA_DH"/>
</dbReference>
<dbReference type="InterPro" id="IPR046373">
    <property type="entry name" value="Acyl-CoA_Oxase/DH_mid-dom_sf"/>
</dbReference>
<dbReference type="InterPro" id="IPR009100">
    <property type="entry name" value="AcylCoA_DH/oxidase_NM_dom_sf"/>
</dbReference>
<dbReference type="SUPFAM" id="SSF56645">
    <property type="entry name" value="Acyl-CoA dehydrogenase NM domain-like"/>
    <property type="match status" value="1"/>
</dbReference>
<dbReference type="Gene3D" id="2.40.110.10">
    <property type="entry name" value="Butyryl-CoA Dehydrogenase, subunit A, domain 2"/>
    <property type="match status" value="1"/>
</dbReference>
<evidence type="ECO:0000256" key="3">
    <source>
        <dbReference type="ARBA" id="ARBA00022630"/>
    </source>
</evidence>
<dbReference type="Pfam" id="PF00441">
    <property type="entry name" value="Acyl-CoA_dh_1"/>
    <property type="match status" value="1"/>
</dbReference>
<keyword evidence="4 6" id="KW-0274">FAD</keyword>
<keyword evidence="5 6" id="KW-0560">Oxidoreductase</keyword>
<reference evidence="10 11" key="1">
    <citation type="journal article" date="2013" name="Genome Announc.">
        <title>Draft Genome Sequence of Amycolatopsis decaplanina Strain DSM 44594T.</title>
        <authorList>
            <person name="Kaur N."/>
            <person name="Kumar S."/>
            <person name="Bala M."/>
            <person name="Raghava G.P."/>
            <person name="Mayilraj S."/>
        </authorList>
    </citation>
    <scope>NUCLEOTIDE SEQUENCE [LARGE SCALE GENOMIC DNA]</scope>
    <source>
        <strain evidence="10 11">DSM 44594</strain>
    </source>
</reference>
<dbReference type="InterPro" id="IPR013786">
    <property type="entry name" value="AcylCoA_DH/ox_N"/>
</dbReference>
<evidence type="ECO:0000256" key="1">
    <source>
        <dbReference type="ARBA" id="ARBA00001974"/>
    </source>
</evidence>
<evidence type="ECO:0000256" key="5">
    <source>
        <dbReference type="ARBA" id="ARBA00023002"/>
    </source>
</evidence>
<evidence type="ECO:0000256" key="6">
    <source>
        <dbReference type="RuleBase" id="RU362125"/>
    </source>
</evidence>
<evidence type="ECO:0000259" key="9">
    <source>
        <dbReference type="Pfam" id="PF02771"/>
    </source>
</evidence>
<dbReference type="Gene3D" id="1.10.540.10">
    <property type="entry name" value="Acyl-CoA dehydrogenase/oxidase, N-terminal domain"/>
    <property type="match status" value="1"/>
</dbReference>
<dbReference type="PANTHER" id="PTHR43292:SF4">
    <property type="entry name" value="ACYL-COA DEHYDROGENASE FADE34"/>
    <property type="match status" value="1"/>
</dbReference>
<dbReference type="FunFam" id="2.40.110.10:FF:000011">
    <property type="entry name" value="Acyl-CoA dehydrogenase FadE34"/>
    <property type="match status" value="1"/>
</dbReference>
<dbReference type="InterPro" id="IPR009075">
    <property type="entry name" value="AcylCo_DH/oxidase_C"/>
</dbReference>
<evidence type="ECO:0000256" key="4">
    <source>
        <dbReference type="ARBA" id="ARBA00022827"/>
    </source>
</evidence>
<organism evidence="10 11">
    <name type="scientific">Amycolatopsis decaplanina DSM 44594</name>
    <dbReference type="NCBI Taxonomy" id="1284240"/>
    <lineage>
        <taxon>Bacteria</taxon>
        <taxon>Bacillati</taxon>
        <taxon>Actinomycetota</taxon>
        <taxon>Actinomycetes</taxon>
        <taxon>Pseudonocardiales</taxon>
        <taxon>Pseudonocardiaceae</taxon>
        <taxon>Amycolatopsis</taxon>
    </lineage>
</organism>
<dbReference type="GO" id="GO:0050660">
    <property type="term" value="F:flavin adenine dinucleotide binding"/>
    <property type="evidence" value="ECO:0007669"/>
    <property type="project" value="InterPro"/>
</dbReference>
<dbReference type="PATRIC" id="fig|1284240.4.peg.431"/>